<protein>
    <submittedName>
        <fullName evidence="1">WG repeat-containing protein</fullName>
    </submittedName>
</protein>
<accession>A0A5N1IRP7</accession>
<dbReference type="EMBL" id="VTWT01000006">
    <property type="protein sequence ID" value="KAA9332667.1"/>
    <property type="molecule type" value="Genomic_DNA"/>
</dbReference>
<evidence type="ECO:0000313" key="2">
    <source>
        <dbReference type="Proteomes" id="UP000326570"/>
    </source>
</evidence>
<name>A0A5N1IRP7_9BACT</name>
<organism evidence="1 2">
    <name type="scientific">Adhaeribacter soli</name>
    <dbReference type="NCBI Taxonomy" id="2607655"/>
    <lineage>
        <taxon>Bacteria</taxon>
        <taxon>Pseudomonadati</taxon>
        <taxon>Bacteroidota</taxon>
        <taxon>Cytophagia</taxon>
        <taxon>Cytophagales</taxon>
        <taxon>Hymenobacteraceae</taxon>
        <taxon>Adhaeribacter</taxon>
    </lineage>
</organism>
<proteinExistence type="predicted"/>
<dbReference type="AlphaFoldDB" id="A0A5N1IRP7"/>
<gene>
    <name evidence="1" type="ORF">F0P94_11710</name>
</gene>
<dbReference type="RefSeq" id="WP_150904080.1">
    <property type="nucleotide sequence ID" value="NZ_VTWT01000006.1"/>
</dbReference>
<sequence>MLVLKNSPLGYGLIKAINPKTGLYGAVSEFSNSPVIDFEYELICPFKGERAIVKKNGKYFEIDMDGVEYFGRTDFGLEPFFIKSDSCPDCYNILLKTSSGCLTCFGWGCIPPNYNFDCD</sequence>
<keyword evidence="2" id="KW-1185">Reference proteome</keyword>
<dbReference type="Pfam" id="PF14903">
    <property type="entry name" value="WG_beta_rep"/>
    <property type="match status" value="1"/>
</dbReference>
<reference evidence="1 2" key="1">
    <citation type="submission" date="2019-09" db="EMBL/GenBank/DDBJ databases">
        <title>Genome sequence of Adhaeribacter sp. M2.</title>
        <authorList>
            <person name="Srinivasan S."/>
        </authorList>
    </citation>
    <scope>NUCLEOTIDE SEQUENCE [LARGE SCALE GENOMIC DNA]</scope>
    <source>
        <strain evidence="1 2">M2</strain>
    </source>
</reference>
<dbReference type="Proteomes" id="UP000326570">
    <property type="component" value="Unassembled WGS sequence"/>
</dbReference>
<comment type="caution">
    <text evidence="1">The sequence shown here is derived from an EMBL/GenBank/DDBJ whole genome shotgun (WGS) entry which is preliminary data.</text>
</comment>
<evidence type="ECO:0000313" key="1">
    <source>
        <dbReference type="EMBL" id="KAA9332667.1"/>
    </source>
</evidence>
<dbReference type="InterPro" id="IPR032774">
    <property type="entry name" value="WG_beta_rep"/>
</dbReference>